<accession>A0ABD0W793</accession>
<comment type="subcellular location">
    <subcellularLocation>
        <location evidence="1">Nucleus</location>
    </subcellularLocation>
</comment>
<comment type="caution">
    <text evidence="7">The sequence shown here is derived from an EMBL/GenBank/DDBJ whole genome shotgun (WGS) entry which is preliminary data.</text>
</comment>
<evidence type="ECO:0000256" key="3">
    <source>
        <dbReference type="ARBA" id="ARBA00023015"/>
    </source>
</evidence>
<evidence type="ECO:0000256" key="1">
    <source>
        <dbReference type="ARBA" id="ARBA00004123"/>
    </source>
</evidence>
<sequence length="151" mass="17562">MKNIDTLDKMKSSGESFRSLNWSSIIPSQVEEEEACRSFESYLVEMIVEEGKVRVLMDVEELFHCWNSLTSPLFIELVSTFYGELCRDLFSYQAAEESLKVSYFDLLLSSADDSFFYWFDGILISFSISVDFRRLGRRDAYEQLTCVEGAW</sequence>
<dbReference type="InterPro" id="IPR044686">
    <property type="entry name" value="OFP17"/>
</dbReference>
<dbReference type="GO" id="GO:0005634">
    <property type="term" value="C:nucleus"/>
    <property type="evidence" value="ECO:0007669"/>
    <property type="project" value="UniProtKB-SubCell"/>
</dbReference>
<dbReference type="PANTHER" id="PTHR34042:SF1">
    <property type="entry name" value="TRANSCRIPTION REPRESSOR OFP17"/>
    <property type="match status" value="1"/>
</dbReference>
<keyword evidence="2" id="KW-0678">Repressor</keyword>
<evidence type="ECO:0000256" key="5">
    <source>
        <dbReference type="ARBA" id="ARBA00023242"/>
    </source>
</evidence>
<keyword evidence="3" id="KW-0805">Transcription regulation</keyword>
<dbReference type="EMBL" id="JANQDX010000001">
    <property type="protein sequence ID" value="KAL0928916.1"/>
    <property type="molecule type" value="Genomic_DNA"/>
</dbReference>
<organism evidence="7 8">
    <name type="scientific">Dendrobium thyrsiflorum</name>
    <name type="common">Pinecone-like raceme dendrobium</name>
    <name type="synonym">Orchid</name>
    <dbReference type="NCBI Taxonomy" id="117978"/>
    <lineage>
        <taxon>Eukaryota</taxon>
        <taxon>Viridiplantae</taxon>
        <taxon>Streptophyta</taxon>
        <taxon>Embryophyta</taxon>
        <taxon>Tracheophyta</taxon>
        <taxon>Spermatophyta</taxon>
        <taxon>Magnoliopsida</taxon>
        <taxon>Liliopsida</taxon>
        <taxon>Asparagales</taxon>
        <taxon>Orchidaceae</taxon>
        <taxon>Epidendroideae</taxon>
        <taxon>Malaxideae</taxon>
        <taxon>Dendrobiinae</taxon>
        <taxon>Dendrobium</taxon>
    </lineage>
</organism>
<evidence type="ECO:0000256" key="2">
    <source>
        <dbReference type="ARBA" id="ARBA00022491"/>
    </source>
</evidence>
<keyword evidence="8" id="KW-1185">Reference proteome</keyword>
<evidence type="ECO:0000313" key="7">
    <source>
        <dbReference type="EMBL" id="KAL0928916.1"/>
    </source>
</evidence>
<keyword evidence="4" id="KW-0804">Transcription</keyword>
<gene>
    <name evidence="7" type="ORF">M5K25_000848</name>
</gene>
<evidence type="ECO:0000259" key="6">
    <source>
        <dbReference type="PROSITE" id="PS51754"/>
    </source>
</evidence>
<dbReference type="PANTHER" id="PTHR34042">
    <property type="entry name" value="TRANSCRIPTION REPRESSOR OFP17"/>
    <property type="match status" value="1"/>
</dbReference>
<dbReference type="InterPro" id="IPR006458">
    <property type="entry name" value="Ovate_C"/>
</dbReference>
<evidence type="ECO:0000313" key="8">
    <source>
        <dbReference type="Proteomes" id="UP001552299"/>
    </source>
</evidence>
<proteinExistence type="predicted"/>
<keyword evidence="5" id="KW-0539">Nucleus</keyword>
<protein>
    <recommendedName>
        <fullName evidence="6">OVATE domain-containing protein</fullName>
    </recommendedName>
</protein>
<feature type="domain" description="OVATE" evidence="6">
    <location>
        <begin position="28"/>
        <end position="88"/>
    </location>
</feature>
<name>A0ABD0W793_DENTH</name>
<dbReference type="Proteomes" id="UP001552299">
    <property type="component" value="Unassembled WGS sequence"/>
</dbReference>
<reference evidence="7 8" key="1">
    <citation type="journal article" date="2024" name="Plant Biotechnol. J.">
        <title>Dendrobium thyrsiflorum genome and its molecular insights into genes involved in important horticultural traits.</title>
        <authorList>
            <person name="Chen B."/>
            <person name="Wang J.Y."/>
            <person name="Zheng P.J."/>
            <person name="Li K.L."/>
            <person name="Liang Y.M."/>
            <person name="Chen X.F."/>
            <person name="Zhang C."/>
            <person name="Zhao X."/>
            <person name="He X."/>
            <person name="Zhang G.Q."/>
            <person name="Liu Z.J."/>
            <person name="Xu Q."/>
        </authorList>
    </citation>
    <scope>NUCLEOTIDE SEQUENCE [LARGE SCALE GENOMIC DNA]</scope>
    <source>
        <strain evidence="7">GZMU011</strain>
    </source>
</reference>
<dbReference type="PROSITE" id="PS51754">
    <property type="entry name" value="OVATE"/>
    <property type="match status" value="1"/>
</dbReference>
<evidence type="ECO:0000256" key="4">
    <source>
        <dbReference type="ARBA" id="ARBA00023163"/>
    </source>
</evidence>
<dbReference type="AlphaFoldDB" id="A0ABD0W793"/>